<reference evidence="1 2" key="1">
    <citation type="submission" date="2018-10" db="EMBL/GenBank/DDBJ databases">
        <title>Transmission dynamics of multidrug resistant bacteria on intensive care unit surfaces.</title>
        <authorList>
            <person name="D'Souza A.W."/>
            <person name="Potter R.F."/>
            <person name="Wallace M."/>
            <person name="Shupe A."/>
            <person name="Patel S."/>
            <person name="Sun S."/>
            <person name="Gul D."/>
            <person name="Kwon J.H."/>
            <person name="Andleeb S."/>
            <person name="Burnham C.-A.D."/>
            <person name="Dantas G."/>
        </authorList>
    </citation>
    <scope>NUCLEOTIDE SEQUENCE [LARGE SCALE GENOMIC DNA]</scope>
    <source>
        <strain evidence="1 2">PX_177</strain>
    </source>
</reference>
<accession>A0A098FNB2</accession>
<proteinExistence type="predicted"/>
<dbReference type="AlphaFoldDB" id="A0A098FNB2"/>
<sequence>MRPIASLLLLTLLCAALLNGCSRATLVYRNLDMVVPWTLNDYLDLDNRQKDELRERLREHLAWHCSTQLPELLANLEQLERETAGGQLDRRDLEPQYRDVRDAMHSVAVEITPTATDLLRALSDEQVAELRNALEENREEYREKYLAPPLERQIRERAERMQERLQYWLGQLNAAQRQRVLLWSHALNEQNSRWLSNRERWQELLLAAVEQRHRDDFDDRIAQLLQEREALLSTNDQAALQRAEQAGLDLVADLYSLADEGQRTHLSGRLAQLRTDFGDLKCLAPTA</sequence>
<dbReference type="Pfam" id="PF19795">
    <property type="entry name" value="DUF6279"/>
    <property type="match status" value="1"/>
</dbReference>
<dbReference type="InterPro" id="IPR016875">
    <property type="entry name" value="UCP028200"/>
</dbReference>
<dbReference type="PIRSF" id="PIRSF028200">
    <property type="entry name" value="UCP028200"/>
    <property type="match status" value="1"/>
</dbReference>
<protein>
    <submittedName>
        <fullName evidence="1">Uncharacterized protein</fullName>
    </submittedName>
</protein>
<dbReference type="OrthoDB" id="5767052at2"/>
<organism evidence="1 2">
    <name type="scientific">Stutzerimonas xanthomarina</name>
    <dbReference type="NCBI Taxonomy" id="271420"/>
    <lineage>
        <taxon>Bacteria</taxon>
        <taxon>Pseudomonadati</taxon>
        <taxon>Pseudomonadota</taxon>
        <taxon>Gammaproteobacteria</taxon>
        <taxon>Pseudomonadales</taxon>
        <taxon>Pseudomonadaceae</taxon>
        <taxon>Stutzerimonas</taxon>
    </lineage>
</organism>
<dbReference type="RefSeq" id="WP_041013497.1">
    <property type="nucleotide sequence ID" value="NZ_RHQL01000004.1"/>
</dbReference>
<evidence type="ECO:0000313" key="2">
    <source>
        <dbReference type="Proteomes" id="UP000276506"/>
    </source>
</evidence>
<evidence type="ECO:0000313" key="1">
    <source>
        <dbReference type="EMBL" id="RRV11971.1"/>
    </source>
</evidence>
<name>A0A098FNB2_9GAMM</name>
<comment type="caution">
    <text evidence="1">The sequence shown here is derived from an EMBL/GenBank/DDBJ whole genome shotgun (WGS) entry which is preliminary data.</text>
</comment>
<dbReference type="EMBL" id="RHQL01000004">
    <property type="protein sequence ID" value="RRV11971.1"/>
    <property type="molecule type" value="Genomic_DNA"/>
</dbReference>
<gene>
    <name evidence="1" type="ORF">EGJ28_11280</name>
</gene>
<dbReference type="Proteomes" id="UP000276506">
    <property type="component" value="Unassembled WGS sequence"/>
</dbReference>